<feature type="compositionally biased region" description="Low complexity" evidence="2">
    <location>
        <begin position="98"/>
        <end position="114"/>
    </location>
</feature>
<dbReference type="EMBL" id="JBANRG010000025">
    <property type="protein sequence ID" value="KAK7453943.1"/>
    <property type="molecule type" value="Genomic_DNA"/>
</dbReference>
<keyword evidence="1" id="KW-0175">Coiled coil</keyword>
<feature type="compositionally biased region" description="Basic residues" evidence="2">
    <location>
        <begin position="455"/>
        <end position="467"/>
    </location>
</feature>
<feature type="compositionally biased region" description="Basic and acidic residues" evidence="2">
    <location>
        <begin position="1043"/>
        <end position="1075"/>
    </location>
</feature>
<feature type="compositionally biased region" description="Acidic residues" evidence="2">
    <location>
        <begin position="193"/>
        <end position="203"/>
    </location>
</feature>
<feature type="compositionally biased region" description="Low complexity" evidence="2">
    <location>
        <begin position="767"/>
        <end position="779"/>
    </location>
</feature>
<feature type="region of interest" description="Disordered" evidence="2">
    <location>
        <begin position="1115"/>
        <end position="1162"/>
    </location>
</feature>
<feature type="compositionally biased region" description="Basic and acidic residues" evidence="2">
    <location>
        <begin position="781"/>
        <end position="793"/>
    </location>
</feature>
<feature type="compositionally biased region" description="Pro residues" evidence="2">
    <location>
        <begin position="837"/>
        <end position="850"/>
    </location>
</feature>
<feature type="compositionally biased region" description="Pro residues" evidence="2">
    <location>
        <begin position="402"/>
        <end position="414"/>
    </location>
</feature>
<feature type="compositionally biased region" description="Polar residues" evidence="2">
    <location>
        <begin position="1138"/>
        <end position="1162"/>
    </location>
</feature>
<organism evidence="3 4">
    <name type="scientific">Marasmiellus scandens</name>
    <dbReference type="NCBI Taxonomy" id="2682957"/>
    <lineage>
        <taxon>Eukaryota</taxon>
        <taxon>Fungi</taxon>
        <taxon>Dikarya</taxon>
        <taxon>Basidiomycota</taxon>
        <taxon>Agaricomycotina</taxon>
        <taxon>Agaricomycetes</taxon>
        <taxon>Agaricomycetidae</taxon>
        <taxon>Agaricales</taxon>
        <taxon>Marasmiineae</taxon>
        <taxon>Omphalotaceae</taxon>
        <taxon>Marasmiellus</taxon>
    </lineage>
</organism>
<feature type="compositionally biased region" description="Basic and acidic residues" evidence="2">
    <location>
        <begin position="137"/>
        <end position="147"/>
    </location>
</feature>
<feature type="compositionally biased region" description="Basic residues" evidence="2">
    <location>
        <begin position="628"/>
        <end position="638"/>
    </location>
</feature>
<feature type="region of interest" description="Disordered" evidence="2">
    <location>
        <begin position="71"/>
        <end position="821"/>
    </location>
</feature>
<dbReference type="Proteomes" id="UP001498398">
    <property type="component" value="Unassembled WGS sequence"/>
</dbReference>
<feature type="compositionally biased region" description="Low complexity" evidence="2">
    <location>
        <begin position="907"/>
        <end position="917"/>
    </location>
</feature>
<feature type="coiled-coil region" evidence="1">
    <location>
        <begin position="1237"/>
        <end position="1433"/>
    </location>
</feature>
<feature type="region of interest" description="Disordered" evidence="2">
    <location>
        <begin position="1"/>
        <end position="22"/>
    </location>
</feature>
<feature type="compositionally biased region" description="Low complexity" evidence="2">
    <location>
        <begin position="301"/>
        <end position="346"/>
    </location>
</feature>
<proteinExistence type="predicted"/>
<feature type="compositionally biased region" description="Acidic residues" evidence="2">
    <location>
        <begin position="590"/>
        <end position="604"/>
    </location>
</feature>
<feature type="compositionally biased region" description="Basic and acidic residues" evidence="2">
    <location>
        <begin position="859"/>
        <end position="873"/>
    </location>
</feature>
<keyword evidence="4" id="KW-1185">Reference proteome</keyword>
<reference evidence="3 4" key="1">
    <citation type="submission" date="2024-01" db="EMBL/GenBank/DDBJ databases">
        <title>A draft genome for the cacao thread blight pathogen Marasmiellus scandens.</title>
        <authorList>
            <person name="Baruah I.K."/>
            <person name="Leung J."/>
            <person name="Bukari Y."/>
            <person name="Amoako-Attah I."/>
            <person name="Meinhardt L.W."/>
            <person name="Bailey B.A."/>
            <person name="Cohen S.P."/>
        </authorList>
    </citation>
    <scope>NUCLEOTIDE SEQUENCE [LARGE SCALE GENOMIC DNA]</scope>
    <source>
        <strain evidence="3 4">GH-19</strain>
    </source>
</reference>
<protein>
    <recommendedName>
        <fullName evidence="5">Chromo domain-containing protein</fullName>
    </recommendedName>
</protein>
<evidence type="ECO:0000313" key="3">
    <source>
        <dbReference type="EMBL" id="KAK7453943.1"/>
    </source>
</evidence>
<accession>A0ABR1JCC1</accession>
<evidence type="ECO:0000313" key="4">
    <source>
        <dbReference type="Proteomes" id="UP001498398"/>
    </source>
</evidence>
<evidence type="ECO:0000256" key="1">
    <source>
        <dbReference type="SAM" id="Coils"/>
    </source>
</evidence>
<feature type="compositionally biased region" description="Acidic residues" evidence="2">
    <location>
        <begin position="477"/>
        <end position="513"/>
    </location>
</feature>
<feature type="compositionally biased region" description="Pro residues" evidence="2">
    <location>
        <begin position="800"/>
        <end position="815"/>
    </location>
</feature>
<gene>
    <name evidence="3" type="ORF">VKT23_011454</name>
</gene>
<feature type="compositionally biased region" description="Polar residues" evidence="2">
    <location>
        <begin position="1"/>
        <end position="15"/>
    </location>
</feature>
<feature type="compositionally biased region" description="Polar residues" evidence="2">
    <location>
        <begin position="977"/>
        <end position="1008"/>
    </location>
</feature>
<comment type="caution">
    <text evidence="3">The sequence shown here is derived from an EMBL/GenBank/DDBJ whole genome shotgun (WGS) entry which is preliminary data.</text>
</comment>
<sequence>MEASQDVSEPETQFVPQEDDEDNLWQVIAIVDEDKKMYKVKWAGTDSNGNPWPLDWVPKHDCTPDLVVEWKKKKARRRSSVASRSDNQTYKPSKRASSKGSSASKASPAKSTSTIRSNKRSSASSTPRPTNTKKSVSRNDDVWDDPPKAGPSKSKGKRKLSSITPSDDEDDALNGDAARPASHPAKKRKTVPEPEESEIEEMSADEKVQKTSVRNGKLPVKKHRVSERELDEDEEVERVQTGKKSAQTRPKPVPVKASSSSANSRRPSKFIQVESESEEERRKVEKQKAKSKEKEKQGTHKSTASTSSSTSKPSKSKSKPSGSGSGSRVSNNTKSTSSTSRSRSPSIVQNLDNYPADLDFDDGFDGAPQPEPEPEPQQVASKPKRDPLFIPESEPELEPESVPLPPSPSPPPPEPKPKPKSKPRPNGSTVKPVSKPRPRPIPRSESRSESDSKPKPRPIHKPVKLIARKNPSQSTGSEDEEEEEQEQEQEPVEEPEAGEEEAEEEHDSGDEEIPLPTPTRVAGTTTNGEEADMDMDTDIQPAVSDEELVPLTQSPEPKVQGVKKRRKVLEEEEGEKGEEESDTQERPGEQEAEEDEEEEEQDQENDQRSSPPKQLSPDSDAPSDKAKKPAPRKAYRRKTTPEEEIDRSQLPQLPVDSDQEVDVPQISHRDVETRQPQRASKTPPDAGASTTPQPTSKPVNRPFPTLSKKSANPVPPSQKSALPKEPSNPAISKPQPDAGLNGRDIPRVEPMKRELHKVIAPINLPPASTNAASSSGSNAKDIPRVEPIRRELPKVIAPITLPPASTPVAPKPPRAPNLSPAALKRLAEFDAFLATLPPDPIPSLSLPPPVNGANTDEPAEQHPESPVETRPEDNAQSQSRSRSSRSRSHSPRPPVDKPVPETEPDDSSSSHPSHPETNMPFAPAPRSLKRPSIISQMKRRSPSKASHLAPIRPMTPSRMKQMFASIGRNLSQEEHLSTIQYFDDSSTTAEPSASQIEQFSSPEKQSAPPSQPQPLHKGGLSSLGLEMKGKKRANSTTTITEEQEQRMQELDVRRKGEALAEKHRQRELLERNGGEVPKKRRIEDIIQVQERAMSAPLPLPPPPEKEKHVAFAIATPPPDDVPIEASQESEKREHHAFSQPTQAQQESQESNGTAGAHIDSSQQMDVDKYDVGLQYPSGDDASPAVIHESSAIPPTQDEMEIPATASDRHDTLPPSSHPVDATTHQETADLVTAMRLLNEKSEEISRLEAVATEERTKSQTLTLELDSFQRQMEELRTANEALTAALAAATLAKETAEKDKLSAEKDKEIFREEYARASAFVSSVRDENKELEKRAQIAEGQAKDGVALIKATFERRQKDLEVDLEQWRRLAAFAIEKDMRTNDEIRRRAAEEPELRRKNEELKAELENANLQLEEQDAQIATLERELEEVRAAEALKSQTHTGIEINGEDTQMSIQADVQRHERPGREYGDDALIYRCEWVSAGNVPCSSAFPTPANLEDHAINHCA</sequence>
<feature type="compositionally biased region" description="Polar residues" evidence="2">
    <location>
        <begin position="120"/>
        <end position="134"/>
    </location>
</feature>
<feature type="compositionally biased region" description="Polar residues" evidence="2">
    <location>
        <begin position="688"/>
        <end position="698"/>
    </location>
</feature>
<feature type="compositionally biased region" description="Basic and acidic residues" evidence="2">
    <location>
        <begin position="442"/>
        <end position="454"/>
    </location>
</feature>
<name>A0ABR1JCC1_9AGAR</name>
<evidence type="ECO:0000256" key="2">
    <source>
        <dbReference type="SAM" id="MobiDB-lite"/>
    </source>
</evidence>
<feature type="compositionally biased region" description="Basic and acidic residues" evidence="2">
    <location>
        <begin position="744"/>
        <end position="757"/>
    </location>
</feature>
<feature type="compositionally biased region" description="Basic and acidic residues" evidence="2">
    <location>
        <begin position="279"/>
        <end position="298"/>
    </location>
</feature>
<feature type="region of interest" description="Disordered" evidence="2">
    <location>
        <begin position="835"/>
        <end position="1075"/>
    </location>
</feature>
<feature type="compositionally biased region" description="Low complexity" evidence="2">
    <location>
        <begin position="254"/>
        <end position="265"/>
    </location>
</feature>
<evidence type="ECO:0008006" key="5">
    <source>
        <dbReference type="Google" id="ProtNLM"/>
    </source>
</evidence>
<feature type="compositionally biased region" description="Acidic residues" evidence="2">
    <location>
        <begin position="570"/>
        <end position="582"/>
    </location>
</feature>